<keyword evidence="1 2" id="KW-0597">Phosphoprotein</keyword>
<evidence type="ECO:0000256" key="4">
    <source>
        <dbReference type="SAM" id="MobiDB-lite"/>
    </source>
</evidence>
<feature type="modified residue" description="4-aspartylphosphate" evidence="2">
    <location>
        <position position="306"/>
    </location>
</feature>
<dbReference type="PANTHER" id="PTHR44591">
    <property type="entry name" value="STRESS RESPONSE REGULATOR PROTEIN 1"/>
    <property type="match status" value="1"/>
</dbReference>
<dbReference type="Gene3D" id="3.20.20.450">
    <property type="entry name" value="EAL domain"/>
    <property type="match status" value="1"/>
</dbReference>
<dbReference type="CDD" id="cd01948">
    <property type="entry name" value="EAL"/>
    <property type="match status" value="1"/>
</dbReference>
<dbReference type="Pfam" id="PF00563">
    <property type="entry name" value="EAL"/>
    <property type="match status" value="1"/>
</dbReference>
<dbReference type="AlphaFoldDB" id="A0A848G790"/>
<keyword evidence="3" id="KW-0175">Coiled coil</keyword>
<evidence type="ECO:0000256" key="2">
    <source>
        <dbReference type="PROSITE-ProRule" id="PRU00169"/>
    </source>
</evidence>
<comment type="caution">
    <text evidence="7">The sequence shown here is derived from an EMBL/GenBank/DDBJ whole genome shotgun (WGS) entry which is preliminary data.</text>
</comment>
<reference evidence="7 8" key="1">
    <citation type="submission" date="2020-04" db="EMBL/GenBank/DDBJ databases">
        <title>Zoogloea sp. G-4-1-14 isolated from soil.</title>
        <authorList>
            <person name="Dahal R.H."/>
        </authorList>
    </citation>
    <scope>NUCLEOTIDE SEQUENCE [LARGE SCALE GENOMIC DNA]</scope>
    <source>
        <strain evidence="7 8">G-4-1-14</strain>
    </source>
</reference>
<dbReference type="SUPFAM" id="SSF141868">
    <property type="entry name" value="EAL domain-like"/>
    <property type="match status" value="1"/>
</dbReference>
<organism evidence="7 8">
    <name type="scientific">Zoogloea dura</name>
    <dbReference type="NCBI Taxonomy" id="2728840"/>
    <lineage>
        <taxon>Bacteria</taxon>
        <taxon>Pseudomonadati</taxon>
        <taxon>Pseudomonadota</taxon>
        <taxon>Betaproteobacteria</taxon>
        <taxon>Rhodocyclales</taxon>
        <taxon>Zoogloeaceae</taxon>
        <taxon>Zoogloea</taxon>
    </lineage>
</organism>
<dbReference type="SMART" id="SM00052">
    <property type="entry name" value="EAL"/>
    <property type="match status" value="1"/>
</dbReference>
<dbReference type="SMART" id="SM00448">
    <property type="entry name" value="REC"/>
    <property type="match status" value="1"/>
</dbReference>
<feature type="domain" description="EAL" evidence="6">
    <location>
        <begin position="1"/>
        <end position="242"/>
    </location>
</feature>
<evidence type="ECO:0000313" key="8">
    <source>
        <dbReference type="Proteomes" id="UP000580043"/>
    </source>
</evidence>
<accession>A0A848G790</accession>
<dbReference type="InterPro" id="IPR001633">
    <property type="entry name" value="EAL_dom"/>
</dbReference>
<feature type="coiled-coil region" evidence="3">
    <location>
        <begin position="374"/>
        <end position="408"/>
    </location>
</feature>
<protein>
    <submittedName>
        <fullName evidence="7">Response regulator</fullName>
    </submittedName>
</protein>
<dbReference type="InterPro" id="IPR050595">
    <property type="entry name" value="Bact_response_regulator"/>
</dbReference>
<keyword evidence="8" id="KW-1185">Reference proteome</keyword>
<evidence type="ECO:0000259" key="6">
    <source>
        <dbReference type="PROSITE" id="PS50883"/>
    </source>
</evidence>
<feature type="compositionally biased region" description="Pro residues" evidence="4">
    <location>
        <begin position="1"/>
        <end position="13"/>
    </location>
</feature>
<dbReference type="InterPro" id="IPR001789">
    <property type="entry name" value="Sig_transdc_resp-reg_receiver"/>
</dbReference>
<evidence type="ECO:0000259" key="5">
    <source>
        <dbReference type="PROSITE" id="PS50110"/>
    </source>
</evidence>
<dbReference type="Pfam" id="PF00072">
    <property type="entry name" value="Response_reg"/>
    <property type="match status" value="1"/>
</dbReference>
<sequence>MDRPDASPPPHPAPGQDLPLLQPRFDCRSGGLVAAQLYACRGATSQSVTLGDLAGLESAALRAACTRVGAWNRTGQRLTLALNARLELLCTADFPGRLGALLLDTRLEPCCLELNIVMGRGEISDTELAALQHLRQSGIRFVTSAASPISAHQAWIRRMPLDGLEVPARLVQDVTAAPEGVAIIRALITRAHNMKLTVNAKGVRTPHVQSVMKACGCDSLQGSQPGEACSLEDFAARLAEARPAGRGLEQAVTAGRTLLLVDDEQNILASLRRLLRRDGYTILSAASGQEGLEVLAANLVDVIVSDQRMPGMTGVEFLRKAKDMHPESVRLVLSGYTDLQSVTDAINEGAIYKFLTKPWDDAMLRANIEEAFRRKALSDENLRLSAELQRANLELAHINERLRDTVIERERRLSLDERALSLAQDALAALPMAVLGVAPDGMIALSNLAAEQLMAGQSPLLGQYAHDILPAALLTLIAQGGAGSEGSTDVELGTRRFHVDVRPLPGATAPRSCLLSFSGCQAHHE</sequence>
<dbReference type="Gene3D" id="3.40.50.2300">
    <property type="match status" value="1"/>
</dbReference>
<gene>
    <name evidence="7" type="ORF">HHL15_20210</name>
</gene>
<dbReference type="SUPFAM" id="SSF52172">
    <property type="entry name" value="CheY-like"/>
    <property type="match status" value="1"/>
</dbReference>
<dbReference type="Proteomes" id="UP000580043">
    <property type="component" value="Unassembled WGS sequence"/>
</dbReference>
<dbReference type="PANTHER" id="PTHR44591:SF19">
    <property type="entry name" value="TWO-COMPONENT RESPONSE REGULATOR-RELATED"/>
    <property type="match status" value="1"/>
</dbReference>
<dbReference type="EMBL" id="JABBGA010000021">
    <property type="protein sequence ID" value="NML28087.1"/>
    <property type="molecule type" value="Genomic_DNA"/>
</dbReference>
<feature type="region of interest" description="Disordered" evidence="4">
    <location>
        <begin position="1"/>
        <end position="20"/>
    </location>
</feature>
<dbReference type="PROSITE" id="PS50110">
    <property type="entry name" value="RESPONSE_REGULATORY"/>
    <property type="match status" value="1"/>
</dbReference>
<evidence type="ECO:0000256" key="1">
    <source>
        <dbReference type="ARBA" id="ARBA00022553"/>
    </source>
</evidence>
<dbReference type="PROSITE" id="PS50883">
    <property type="entry name" value="EAL"/>
    <property type="match status" value="1"/>
</dbReference>
<dbReference type="InterPro" id="IPR011006">
    <property type="entry name" value="CheY-like_superfamily"/>
</dbReference>
<name>A0A848G790_9RHOO</name>
<feature type="domain" description="Response regulatory" evidence="5">
    <location>
        <begin position="257"/>
        <end position="372"/>
    </location>
</feature>
<dbReference type="CDD" id="cd17569">
    <property type="entry name" value="REC_HupR-like"/>
    <property type="match status" value="1"/>
</dbReference>
<dbReference type="GO" id="GO:0000160">
    <property type="term" value="P:phosphorelay signal transduction system"/>
    <property type="evidence" value="ECO:0007669"/>
    <property type="project" value="InterPro"/>
</dbReference>
<proteinExistence type="predicted"/>
<dbReference type="RefSeq" id="WP_169147619.1">
    <property type="nucleotide sequence ID" value="NZ_JABBGA010000021.1"/>
</dbReference>
<evidence type="ECO:0000256" key="3">
    <source>
        <dbReference type="SAM" id="Coils"/>
    </source>
</evidence>
<evidence type="ECO:0000313" key="7">
    <source>
        <dbReference type="EMBL" id="NML28087.1"/>
    </source>
</evidence>
<dbReference type="InterPro" id="IPR035919">
    <property type="entry name" value="EAL_sf"/>
</dbReference>